<dbReference type="Proteomes" id="UP001205740">
    <property type="component" value="Unassembled WGS sequence"/>
</dbReference>
<feature type="chain" id="PRO_5047489954" evidence="1">
    <location>
        <begin position="34"/>
        <end position="174"/>
    </location>
</feature>
<comment type="caution">
    <text evidence="2">The sequence shown here is derived from an EMBL/GenBank/DDBJ whole genome shotgun (WGS) entry which is preliminary data.</text>
</comment>
<dbReference type="EMBL" id="JAMTCG010000003">
    <property type="protein sequence ID" value="MCP2160785.1"/>
    <property type="molecule type" value="Genomic_DNA"/>
</dbReference>
<evidence type="ECO:0000256" key="1">
    <source>
        <dbReference type="SAM" id="SignalP"/>
    </source>
</evidence>
<organism evidence="2 3">
    <name type="scientific">Williamsia serinedens</name>
    <dbReference type="NCBI Taxonomy" id="391736"/>
    <lineage>
        <taxon>Bacteria</taxon>
        <taxon>Bacillati</taxon>
        <taxon>Actinomycetota</taxon>
        <taxon>Actinomycetes</taxon>
        <taxon>Mycobacteriales</taxon>
        <taxon>Nocardiaceae</taxon>
        <taxon>Williamsia</taxon>
    </lineage>
</organism>
<feature type="signal peptide" evidence="1">
    <location>
        <begin position="1"/>
        <end position="33"/>
    </location>
</feature>
<keyword evidence="1" id="KW-0732">Signal</keyword>
<sequence length="174" mass="17831">MPSATWSKRVAALSVTVGSAIAVVCATVPSAQAAPSLSDIPAIANGGIALARGATMLHSNDFGEYGCEDFVDAAYGKTTATGIPHDGALAFYRQLEANGQRHTSLPAPPGALVFSQGEDGDHVDISIGNGQYESGGVQGFAPGWGDGTDIQILPAPNLGNWNFVGWAYAPWSAI</sequence>
<evidence type="ECO:0000313" key="2">
    <source>
        <dbReference type="EMBL" id="MCP2160785.1"/>
    </source>
</evidence>
<name>A0ABT1H0M5_9NOCA</name>
<proteinExistence type="predicted"/>
<reference evidence="2 3" key="1">
    <citation type="submission" date="2022-06" db="EMBL/GenBank/DDBJ databases">
        <title>Genomic Encyclopedia of Archaeal and Bacterial Type Strains, Phase II (KMG-II): from individual species to whole genera.</title>
        <authorList>
            <person name="Goeker M."/>
        </authorList>
    </citation>
    <scope>NUCLEOTIDE SEQUENCE [LARGE SCALE GENOMIC DNA]</scope>
    <source>
        <strain evidence="2 3">DSM 45037</strain>
    </source>
</reference>
<evidence type="ECO:0000313" key="3">
    <source>
        <dbReference type="Proteomes" id="UP001205740"/>
    </source>
</evidence>
<dbReference type="RefSeq" id="WP_253654349.1">
    <property type="nucleotide sequence ID" value="NZ_BAAAOE010000003.1"/>
</dbReference>
<dbReference type="GO" id="GO:0016787">
    <property type="term" value="F:hydrolase activity"/>
    <property type="evidence" value="ECO:0007669"/>
    <property type="project" value="UniProtKB-KW"/>
</dbReference>
<gene>
    <name evidence="2" type="ORF">LX12_001972</name>
</gene>
<protein>
    <submittedName>
        <fullName evidence="2">Cell wall-associated hydrolase, NlpC family</fullName>
    </submittedName>
</protein>
<keyword evidence="2" id="KW-0378">Hydrolase</keyword>
<accession>A0ABT1H0M5</accession>
<keyword evidence="3" id="KW-1185">Reference proteome</keyword>